<keyword evidence="3" id="KW-1185">Reference proteome</keyword>
<sequence>MATKAEIKSWFQTNSIPTAKHFADLIDSGINKDDDGIERESGGGIHITGNGDTQEVLSFSRSDNPKQTPWKINLNPVGGSPGFNITDDKTASRFLINEQTGNIGVGTDKPHTRLTVGGAIYFNSESLSPDKQGGYLTWNRSGGTGETNFINNRGEGSGGFEFINCNADGSNMKSIGKVDGDGEWKLPGLLVDGNIGIGVSKPEAKLDVDGNIAATGIRIKNSGGIRLTGDKDVDVISTDLGLYSTLPNRWMRFVTNEQPMYFFTDYKDTSDGRIGTNPTLIIGNNKSVGISTAINTQPCARLAVNGAIHFNSEPVVTNNQGGYLTWNRSGGAGETNFINNRGNGAGGFEFINCDTDGSNMKSIGKADGSGEWKLPKLLVDGDTGIGAKLNVTGNIAVREGIRLKHNGCIRLTGDEDIDIQTGDLGLYSTKAGQWMRFVTNKAPIYFFTDFQDASEKRTGTEHTLVIDPNKSVGIGVGGEKPHTRLTVVGAIHFNSETFSANKQGGYLTWNRSKSTGETNFINNKGLGPGGFEFFNCDIDGSNMSSLGVIEGSGLWKFKSLDVSGTVSGVAFNRFSDRRIKKDITHADPAASLNLLNRLMVTDYQYIDARNAQPYFTKGFIAQELETLVPQAVVSRQGFIPDIYEKPDSVTALNDQVIFTMATPHGLSGGDIVKLVKPSGDTEKTVSVIDQNCFSVAGKADEYKDVMIYGKQVNDLKAVDYNHLFMLNISATQQLTKELAALKDDHDRLKAYIKSIEAGMALNVTENLPN</sequence>
<dbReference type="InterPro" id="IPR051577">
    <property type="entry name" value="MRF-like"/>
</dbReference>
<evidence type="ECO:0000313" key="2">
    <source>
        <dbReference type="EMBL" id="MFC0518070.1"/>
    </source>
</evidence>
<dbReference type="RefSeq" id="WP_377025795.1">
    <property type="nucleotide sequence ID" value="NZ_JBHLTS010000077.1"/>
</dbReference>
<organism evidence="2 3">
    <name type="scientific">Mucilaginibacter angelicae</name>
    <dbReference type="NCBI Taxonomy" id="869718"/>
    <lineage>
        <taxon>Bacteria</taxon>
        <taxon>Pseudomonadati</taxon>
        <taxon>Bacteroidota</taxon>
        <taxon>Sphingobacteriia</taxon>
        <taxon>Sphingobacteriales</taxon>
        <taxon>Sphingobacteriaceae</taxon>
        <taxon>Mucilaginibacter</taxon>
    </lineage>
</organism>
<dbReference type="InterPro" id="IPR030392">
    <property type="entry name" value="S74_ICA"/>
</dbReference>
<protein>
    <submittedName>
        <fullName evidence="2">Tail fiber domain-containing protein</fullName>
    </submittedName>
</protein>
<evidence type="ECO:0000313" key="3">
    <source>
        <dbReference type="Proteomes" id="UP001589828"/>
    </source>
</evidence>
<comment type="caution">
    <text evidence="2">The sequence shown here is derived from an EMBL/GenBank/DDBJ whole genome shotgun (WGS) entry which is preliminary data.</text>
</comment>
<accession>A0ABV6LFA2</accession>
<dbReference type="Proteomes" id="UP001589828">
    <property type="component" value="Unassembled WGS sequence"/>
</dbReference>
<proteinExistence type="predicted"/>
<name>A0ABV6LFA2_9SPHI</name>
<dbReference type="Pfam" id="PF13884">
    <property type="entry name" value="Peptidase_S74"/>
    <property type="match status" value="1"/>
</dbReference>
<dbReference type="PROSITE" id="PS51688">
    <property type="entry name" value="ICA"/>
    <property type="match status" value="1"/>
</dbReference>
<evidence type="ECO:0000259" key="1">
    <source>
        <dbReference type="PROSITE" id="PS51688"/>
    </source>
</evidence>
<gene>
    <name evidence="2" type="ORF">ACFFGT_27900</name>
</gene>
<dbReference type="EMBL" id="JBHLTS010000077">
    <property type="protein sequence ID" value="MFC0518070.1"/>
    <property type="molecule type" value="Genomic_DNA"/>
</dbReference>
<reference evidence="2 3" key="1">
    <citation type="submission" date="2024-09" db="EMBL/GenBank/DDBJ databases">
        <authorList>
            <person name="Sun Q."/>
            <person name="Mori K."/>
        </authorList>
    </citation>
    <scope>NUCLEOTIDE SEQUENCE [LARGE SCALE GENOMIC DNA]</scope>
    <source>
        <strain evidence="2 3">NCAIM B.02415</strain>
    </source>
</reference>
<feature type="domain" description="Peptidase S74" evidence="1">
    <location>
        <begin position="575"/>
        <end position="745"/>
    </location>
</feature>
<dbReference type="PANTHER" id="PTHR13029:SF18">
    <property type="entry name" value="MYELIN REGULATORY FACTOR HOMOLOG 1"/>
    <property type="match status" value="1"/>
</dbReference>
<dbReference type="PANTHER" id="PTHR13029">
    <property type="match status" value="1"/>
</dbReference>